<dbReference type="Pfam" id="PF01494">
    <property type="entry name" value="FAD_binding_3"/>
    <property type="match status" value="1"/>
</dbReference>
<reference evidence="3" key="1">
    <citation type="submission" date="2016-11" db="EMBL/GenBank/DDBJ databases">
        <authorList>
            <person name="Varghese N."/>
            <person name="Submissions S."/>
        </authorList>
    </citation>
    <scope>NUCLEOTIDE SEQUENCE [LARGE SCALE GENOMIC DNA]</scope>
    <source>
        <strain evidence="3">CGMCC 1.8995</strain>
    </source>
</reference>
<evidence type="ECO:0000259" key="1">
    <source>
        <dbReference type="Pfam" id="PF01494"/>
    </source>
</evidence>
<dbReference type="EMBL" id="FQWD01000004">
    <property type="protein sequence ID" value="SHG72625.1"/>
    <property type="molecule type" value="Genomic_DNA"/>
</dbReference>
<dbReference type="Proteomes" id="UP000184520">
    <property type="component" value="Unassembled WGS sequence"/>
</dbReference>
<evidence type="ECO:0000313" key="2">
    <source>
        <dbReference type="EMBL" id="SHG72625.1"/>
    </source>
</evidence>
<keyword evidence="3" id="KW-1185">Reference proteome</keyword>
<gene>
    <name evidence="2" type="ORF">SAMN05216361_2911</name>
</gene>
<dbReference type="AlphaFoldDB" id="A0A1M5M5U6"/>
<dbReference type="InterPro" id="IPR002938">
    <property type="entry name" value="FAD-bd"/>
</dbReference>
<dbReference type="SUPFAM" id="SSF51905">
    <property type="entry name" value="FAD/NAD(P)-binding domain"/>
    <property type="match status" value="1"/>
</dbReference>
<dbReference type="InterPro" id="IPR036188">
    <property type="entry name" value="FAD/NAD-bd_sf"/>
</dbReference>
<dbReference type="RefSeq" id="WP_084526540.1">
    <property type="nucleotide sequence ID" value="NZ_FQWD01000004.1"/>
</dbReference>
<dbReference type="Gene3D" id="3.50.50.60">
    <property type="entry name" value="FAD/NAD(P)-binding domain"/>
    <property type="match status" value="1"/>
</dbReference>
<organism evidence="2 3">
    <name type="scientific">Marisediminitalea aggregata</name>
    <dbReference type="NCBI Taxonomy" id="634436"/>
    <lineage>
        <taxon>Bacteria</taxon>
        <taxon>Pseudomonadati</taxon>
        <taxon>Pseudomonadota</taxon>
        <taxon>Gammaproteobacteria</taxon>
        <taxon>Alteromonadales</taxon>
        <taxon>Alteromonadaceae</taxon>
        <taxon>Marisediminitalea</taxon>
    </lineage>
</organism>
<dbReference type="STRING" id="634436.SAMN05216361_2911"/>
<name>A0A1M5M5U6_9ALTE</name>
<protein>
    <submittedName>
        <fullName evidence="2">FAD binding domain-containing protein</fullName>
    </submittedName>
</protein>
<accession>A0A1M5M5U6</accession>
<dbReference type="OrthoDB" id="9782160at2"/>
<feature type="domain" description="FAD-binding" evidence="1">
    <location>
        <begin position="6"/>
        <end position="63"/>
    </location>
</feature>
<dbReference type="GO" id="GO:0071949">
    <property type="term" value="F:FAD binding"/>
    <property type="evidence" value="ECO:0007669"/>
    <property type="project" value="InterPro"/>
</dbReference>
<sequence length="64" mass="6675">MSTCVYKVLIIGGGFSGMSAAIEISKKGIAVDLVEIDKNWRTDEAGISIGSATIRAFAQIGILS</sequence>
<proteinExistence type="predicted"/>
<evidence type="ECO:0000313" key="3">
    <source>
        <dbReference type="Proteomes" id="UP000184520"/>
    </source>
</evidence>